<organism evidence="4 5">
    <name type="scientific">Perkinsus olseni</name>
    <name type="common">Perkinsus atlanticus</name>
    <dbReference type="NCBI Taxonomy" id="32597"/>
    <lineage>
        <taxon>Eukaryota</taxon>
        <taxon>Sar</taxon>
        <taxon>Alveolata</taxon>
        <taxon>Perkinsozoa</taxon>
        <taxon>Perkinsea</taxon>
        <taxon>Perkinsida</taxon>
        <taxon>Perkinsidae</taxon>
        <taxon>Perkinsus</taxon>
    </lineage>
</organism>
<feature type="domain" description="CobW C-terminal" evidence="3">
    <location>
        <begin position="1"/>
        <end position="62"/>
    </location>
</feature>
<dbReference type="AlphaFoldDB" id="A0A7J6SI56"/>
<gene>
    <name evidence="4" type="primary">CBWD1_1</name>
    <name evidence="4" type="ORF">FOZ62_004136</name>
</gene>
<dbReference type="EMBL" id="JABANM010014478">
    <property type="protein sequence ID" value="KAF4732578.1"/>
    <property type="molecule type" value="Genomic_DNA"/>
</dbReference>
<accession>A0A7J6SI56</accession>
<dbReference type="GO" id="GO:0000166">
    <property type="term" value="F:nucleotide binding"/>
    <property type="evidence" value="ECO:0007669"/>
    <property type="project" value="UniProtKB-KW"/>
</dbReference>
<dbReference type="Proteomes" id="UP000574390">
    <property type="component" value="Unassembled WGS sequence"/>
</dbReference>
<reference evidence="4 5" key="1">
    <citation type="submission" date="2020-04" db="EMBL/GenBank/DDBJ databases">
        <title>Perkinsus olseni comparative genomics.</title>
        <authorList>
            <person name="Bogema D.R."/>
        </authorList>
    </citation>
    <scope>NUCLEOTIDE SEQUENCE [LARGE SCALE GENOMIC DNA]</scope>
    <source>
        <strain evidence="4">ATCC PRA-205</strain>
    </source>
</reference>
<comment type="caution">
    <text evidence="4">The sequence shown here is derived from an EMBL/GenBank/DDBJ whole genome shotgun (WGS) entry which is preliminary data.</text>
</comment>
<dbReference type="InterPro" id="IPR036627">
    <property type="entry name" value="CobW-likC_sf"/>
</dbReference>
<name>A0A7J6SI56_PEROL</name>
<dbReference type="InterPro" id="IPR011629">
    <property type="entry name" value="CobW-like_C"/>
</dbReference>
<keyword evidence="1" id="KW-0547">Nucleotide-binding</keyword>
<evidence type="ECO:0000256" key="2">
    <source>
        <dbReference type="ARBA" id="ARBA00023186"/>
    </source>
</evidence>
<keyword evidence="2" id="KW-0143">Chaperone</keyword>
<dbReference type="Pfam" id="PF07683">
    <property type="entry name" value="CobW_C"/>
    <property type="match status" value="1"/>
</dbReference>
<dbReference type="Gene3D" id="3.30.1220.10">
    <property type="entry name" value="CobW-like, C-terminal domain"/>
    <property type="match status" value="1"/>
</dbReference>
<dbReference type="SUPFAM" id="SSF90002">
    <property type="entry name" value="Hypothetical protein YjiA, C-terminal domain"/>
    <property type="match status" value="1"/>
</dbReference>
<proteinExistence type="predicted"/>
<evidence type="ECO:0000256" key="1">
    <source>
        <dbReference type="ARBA" id="ARBA00022741"/>
    </source>
</evidence>
<evidence type="ECO:0000313" key="5">
    <source>
        <dbReference type="Proteomes" id="UP000574390"/>
    </source>
</evidence>
<protein>
    <submittedName>
        <fullName evidence="4">COBW domain-containing protein 1</fullName>
    </submittedName>
</protein>
<evidence type="ECO:0000259" key="3">
    <source>
        <dbReference type="Pfam" id="PF07683"/>
    </source>
</evidence>
<evidence type="ECO:0000313" key="4">
    <source>
        <dbReference type="EMBL" id="KAF4732578.1"/>
    </source>
</evidence>
<feature type="non-terminal residue" evidence="4">
    <location>
        <position position="1"/>
    </location>
</feature>
<sequence>VYRLKGLVETSDEGWCAIQGVGEVFEVVEVSIPVDPQTQSKILFVGTGPLDRDALQTGLDGCDEDVEDDV</sequence>